<reference evidence="2" key="1">
    <citation type="submission" date="2018-03" db="EMBL/GenBank/DDBJ databases">
        <authorList>
            <person name="Guldener U."/>
        </authorList>
    </citation>
    <scope>NUCLEOTIDE SEQUENCE</scope>
</reference>
<gene>
    <name evidence="2" type="ORF">DNG_09774</name>
</gene>
<feature type="compositionally biased region" description="Basic and acidic residues" evidence="1">
    <location>
        <begin position="113"/>
        <end position="132"/>
    </location>
</feature>
<feature type="compositionally biased region" description="Polar residues" evidence="1">
    <location>
        <begin position="1"/>
        <end position="12"/>
    </location>
</feature>
<accession>A0AAE8SZN3</accession>
<organism evidence="2 3">
    <name type="scientific">Cephalotrichum gorgonifer</name>
    <dbReference type="NCBI Taxonomy" id="2041049"/>
    <lineage>
        <taxon>Eukaryota</taxon>
        <taxon>Fungi</taxon>
        <taxon>Dikarya</taxon>
        <taxon>Ascomycota</taxon>
        <taxon>Pezizomycotina</taxon>
        <taxon>Sordariomycetes</taxon>
        <taxon>Hypocreomycetidae</taxon>
        <taxon>Microascales</taxon>
        <taxon>Microascaceae</taxon>
        <taxon>Cephalotrichum</taxon>
    </lineage>
</organism>
<name>A0AAE8SZN3_9PEZI</name>
<evidence type="ECO:0000256" key="1">
    <source>
        <dbReference type="SAM" id="MobiDB-lite"/>
    </source>
</evidence>
<evidence type="ECO:0000313" key="2">
    <source>
        <dbReference type="EMBL" id="SPO07080.1"/>
    </source>
</evidence>
<keyword evidence="3" id="KW-1185">Reference proteome</keyword>
<feature type="compositionally biased region" description="Basic and acidic residues" evidence="1">
    <location>
        <begin position="97"/>
        <end position="106"/>
    </location>
</feature>
<dbReference type="EMBL" id="ONZQ02000018">
    <property type="protein sequence ID" value="SPO07080.1"/>
    <property type="molecule type" value="Genomic_DNA"/>
</dbReference>
<sequence>MEENPNPSTPSFEASIEAGNIPRPTFEFQHLRWRIGGPISTAVRVLNDPTDPNSPQEAYQTSTSAYHTISTSPITKPPISSISVSVDELDRWEEDWGEAHEPHAPDEADWDSETEKGDSEPKLRTCCGEHRPKGPPPLLVSASTRPYVTVHDFVTAVHPWISQFEDDIRRLLGIIEGERLPSHIDLFVNFLGLSPLRITAPRLYNDHAEYFEKRWSLIAAIARKYRDGLL</sequence>
<comment type="caution">
    <text evidence="2">The sequence shown here is derived from an EMBL/GenBank/DDBJ whole genome shotgun (WGS) entry which is preliminary data.</text>
</comment>
<proteinExistence type="predicted"/>
<protein>
    <submittedName>
        <fullName evidence="2">Uncharacterized protein</fullName>
    </submittedName>
</protein>
<feature type="region of interest" description="Disordered" evidence="1">
    <location>
        <begin position="96"/>
        <end position="138"/>
    </location>
</feature>
<feature type="region of interest" description="Disordered" evidence="1">
    <location>
        <begin position="1"/>
        <end position="23"/>
    </location>
</feature>
<evidence type="ECO:0000313" key="3">
    <source>
        <dbReference type="Proteomes" id="UP001187682"/>
    </source>
</evidence>
<dbReference type="AlphaFoldDB" id="A0AAE8SZN3"/>
<dbReference type="Proteomes" id="UP001187682">
    <property type="component" value="Unassembled WGS sequence"/>
</dbReference>